<reference evidence="1 2" key="1">
    <citation type="journal article" date="2012" name="Genome Biol.">
        <title>Sequencing three crocodilian genomes to illuminate the evolution of archosaurs and amniotes.</title>
        <authorList>
            <person name="St John J.A."/>
            <person name="Braun E.L."/>
            <person name="Isberg S.R."/>
            <person name="Miles L.G."/>
            <person name="Chong A.Y."/>
            <person name="Gongora J."/>
            <person name="Dalzell P."/>
            <person name="Moran C."/>
            <person name="Bed'hom B."/>
            <person name="Abzhanov A."/>
            <person name="Burgess S.C."/>
            <person name="Cooksey A.M."/>
            <person name="Castoe T.A."/>
            <person name="Crawford N.G."/>
            <person name="Densmore L.D."/>
            <person name="Drew J.C."/>
            <person name="Edwards S.V."/>
            <person name="Faircloth B.C."/>
            <person name="Fujita M.K."/>
            <person name="Greenwold M.J."/>
            <person name="Hoffmann F.G."/>
            <person name="Howard J.M."/>
            <person name="Iguchi T."/>
            <person name="Janes D.E."/>
            <person name="Khan S.Y."/>
            <person name="Kohno S."/>
            <person name="de Koning A.J."/>
            <person name="Lance S.L."/>
            <person name="McCarthy F.M."/>
            <person name="McCormack J.E."/>
            <person name="Merchant M.E."/>
            <person name="Peterson D.G."/>
            <person name="Pollock D.D."/>
            <person name="Pourmand N."/>
            <person name="Raney B.J."/>
            <person name="Roessler K.A."/>
            <person name="Sanford J.R."/>
            <person name="Sawyer R.H."/>
            <person name="Schmidt C.J."/>
            <person name="Triplett E.W."/>
            <person name="Tuberville T.D."/>
            <person name="Venegas-Anaya M."/>
            <person name="Howard J.T."/>
            <person name="Jarvis E.D."/>
            <person name="Guillette L.J.Jr."/>
            <person name="Glenn T.C."/>
            <person name="Green R.E."/>
            <person name="Ray D.A."/>
        </authorList>
    </citation>
    <scope>NUCLEOTIDE SEQUENCE [LARGE SCALE GENOMIC DNA]</scope>
    <source>
        <strain evidence="1">KSC_2009_1</strain>
    </source>
</reference>
<name>A0A151NU61_ALLMI</name>
<protein>
    <submittedName>
        <fullName evidence="1">Uncharacterized protein</fullName>
    </submittedName>
</protein>
<comment type="caution">
    <text evidence="1">The sequence shown here is derived from an EMBL/GenBank/DDBJ whole genome shotgun (WGS) entry which is preliminary data.</text>
</comment>
<proteinExistence type="predicted"/>
<dbReference type="EMBL" id="AKHW03002066">
    <property type="protein sequence ID" value="KYO40190.1"/>
    <property type="molecule type" value="Genomic_DNA"/>
</dbReference>
<gene>
    <name evidence="1" type="ORF">Y1Q_0000038</name>
</gene>
<dbReference type="AlphaFoldDB" id="A0A151NU61"/>
<organism evidence="1 2">
    <name type="scientific">Alligator mississippiensis</name>
    <name type="common">American alligator</name>
    <dbReference type="NCBI Taxonomy" id="8496"/>
    <lineage>
        <taxon>Eukaryota</taxon>
        <taxon>Metazoa</taxon>
        <taxon>Chordata</taxon>
        <taxon>Craniata</taxon>
        <taxon>Vertebrata</taxon>
        <taxon>Euteleostomi</taxon>
        <taxon>Archelosauria</taxon>
        <taxon>Archosauria</taxon>
        <taxon>Crocodylia</taxon>
        <taxon>Alligatoridae</taxon>
        <taxon>Alligatorinae</taxon>
        <taxon>Alligator</taxon>
    </lineage>
</organism>
<sequence length="75" mass="8259">MTALAQCVETPIKLAGPEFCIILLPRDTILLVPRRKKHNSPLCANEVADDTKLGSTVNTEKQQNIMQEALNGIKD</sequence>
<accession>A0A151NU61</accession>
<dbReference type="Proteomes" id="UP000050525">
    <property type="component" value="Unassembled WGS sequence"/>
</dbReference>
<keyword evidence="2" id="KW-1185">Reference proteome</keyword>
<evidence type="ECO:0000313" key="1">
    <source>
        <dbReference type="EMBL" id="KYO40190.1"/>
    </source>
</evidence>
<evidence type="ECO:0000313" key="2">
    <source>
        <dbReference type="Proteomes" id="UP000050525"/>
    </source>
</evidence>